<keyword evidence="7 8" id="KW-0539">Nucleus</keyword>
<sequence>MGERRMASIFPECDQLKQNYDKCFTEFFQKFIGSNYRHKYATNPCDRLHQAYRECVEERLATAKPFEIDISEIEKKFLNTEDDKLRDSQEGKYLQSNLPHPQIISDSGESRFNQLERTLEQFQFMISEQVYAFLQENARHLGVIATDFGARSQEPFNQKIHTLISGLQELDQMRSQFMDVKVPLELLDVLDQGKNPQLYTKEVLERTLQKNKELTSFRPMSIWANPVFRPQNGVSAALIRFVPHFVGLRLSWTQNSLRSEGIEQFVEEYLPIIRENNPQIQYFLHRTYTECDPFVVGEYKFHRYRKKRVSWRSKHQVLSMVEEMAIGGDYRPGLKRGVNRRLPRGLELWDTETMGHDVFKVHSKWKADEEDMEMPTSQKHPNFVYRKY</sequence>
<accession>A0A0N4W9K0</accession>
<evidence type="ECO:0000256" key="7">
    <source>
        <dbReference type="ARBA" id="ARBA00023242"/>
    </source>
</evidence>
<keyword evidence="10" id="KW-1185">Reference proteome</keyword>
<dbReference type="Pfam" id="PF09748">
    <property type="entry name" value="Med10"/>
    <property type="match status" value="1"/>
</dbReference>
<comment type="similarity">
    <text evidence="3">Belongs to the TRIAP1/MDM35 family.</text>
</comment>
<comment type="subcellular location">
    <subcellularLocation>
        <location evidence="1 8">Nucleus</location>
    </subcellularLocation>
</comment>
<dbReference type="GO" id="GO:0003712">
    <property type="term" value="F:transcription coregulator activity"/>
    <property type="evidence" value="ECO:0007669"/>
    <property type="project" value="InterPro"/>
</dbReference>
<dbReference type="Proteomes" id="UP000268014">
    <property type="component" value="Unassembled WGS sequence"/>
</dbReference>
<dbReference type="OMA" id="PMSIWAN"/>
<evidence type="ECO:0000313" key="10">
    <source>
        <dbReference type="Proteomes" id="UP000268014"/>
    </source>
</evidence>
<dbReference type="OrthoDB" id="337270at2759"/>
<dbReference type="SUPFAM" id="SSF52833">
    <property type="entry name" value="Thioredoxin-like"/>
    <property type="match status" value="1"/>
</dbReference>
<dbReference type="InterPro" id="IPR019145">
    <property type="entry name" value="Mediator_Med10"/>
</dbReference>
<dbReference type="InterPro" id="IPR007918">
    <property type="entry name" value="MDM35_apoptosis"/>
</dbReference>
<dbReference type="PROSITE" id="PS51808">
    <property type="entry name" value="CHCH"/>
    <property type="match status" value="1"/>
</dbReference>
<dbReference type="Pfam" id="PF05254">
    <property type="entry name" value="UPF0203"/>
    <property type="match status" value="1"/>
</dbReference>
<protein>
    <recommendedName>
        <fullName evidence="8">Mediator of RNA polymerase II transcription subunit 10</fullName>
    </recommendedName>
    <alternativeName>
        <fullName evidence="8">Mediator complex subunit 10</fullName>
    </alternativeName>
</protein>
<dbReference type="GO" id="GO:0016592">
    <property type="term" value="C:mediator complex"/>
    <property type="evidence" value="ECO:0007669"/>
    <property type="project" value="InterPro"/>
</dbReference>
<evidence type="ECO:0000256" key="3">
    <source>
        <dbReference type="ARBA" id="ARBA00006196"/>
    </source>
</evidence>
<keyword evidence="4 8" id="KW-0805">Transcription regulation</keyword>
<evidence type="ECO:0000256" key="2">
    <source>
        <dbReference type="ARBA" id="ARBA00005389"/>
    </source>
</evidence>
<evidence type="ECO:0000313" key="9">
    <source>
        <dbReference type="EMBL" id="VDO30542.1"/>
    </source>
</evidence>
<comment type="subunit">
    <text evidence="8">Component of the Mediator complex.</text>
</comment>
<dbReference type="GO" id="GO:0006357">
    <property type="term" value="P:regulation of transcription by RNA polymerase II"/>
    <property type="evidence" value="ECO:0007669"/>
    <property type="project" value="InterPro"/>
</dbReference>
<reference evidence="9 10" key="2">
    <citation type="submission" date="2018-11" db="EMBL/GenBank/DDBJ databases">
        <authorList>
            <consortium name="Pathogen Informatics"/>
        </authorList>
    </citation>
    <scope>NUCLEOTIDE SEQUENCE [LARGE SCALE GENOMIC DNA]</scope>
    <source>
        <strain evidence="9 10">MHpl1</strain>
    </source>
</reference>
<name>A0A0N4W9K0_HAEPC</name>
<keyword evidence="6 8" id="KW-0804">Transcription</keyword>
<evidence type="ECO:0000313" key="11">
    <source>
        <dbReference type="WBParaSite" id="HPLM_0000697801-mRNA-1"/>
    </source>
</evidence>
<comment type="function">
    <text evidence="8">Component of the Mediator complex, a coactivator involved in the regulated transcription of nearly all RNA polymerase II-dependent genes. Mediator functions as a bridge to convey information from gene-specific regulatory proteins to the basal RNA polymerase II transcription machinery. Mediator is recruited to promoters by direct interactions with regulatory proteins and serves as a scaffold for the assembly of a functional preinitiation complex with RNA polymerase II and the general transcription factors.</text>
</comment>
<evidence type="ECO:0000256" key="8">
    <source>
        <dbReference type="RuleBase" id="RU364146"/>
    </source>
</evidence>
<keyword evidence="8" id="KW-0010">Activator</keyword>
<keyword evidence="5" id="KW-1015">Disulfide bond</keyword>
<dbReference type="EMBL" id="UZAF01016576">
    <property type="protein sequence ID" value="VDO30542.1"/>
    <property type="molecule type" value="Genomic_DNA"/>
</dbReference>
<comment type="similarity">
    <text evidence="2 8">Belongs to the Mediator complex subunit 10 family.</text>
</comment>
<organism evidence="11">
    <name type="scientific">Haemonchus placei</name>
    <name type="common">Barber's pole worm</name>
    <dbReference type="NCBI Taxonomy" id="6290"/>
    <lineage>
        <taxon>Eukaryota</taxon>
        <taxon>Metazoa</taxon>
        <taxon>Ecdysozoa</taxon>
        <taxon>Nematoda</taxon>
        <taxon>Chromadorea</taxon>
        <taxon>Rhabditida</taxon>
        <taxon>Rhabditina</taxon>
        <taxon>Rhabditomorpha</taxon>
        <taxon>Strongyloidea</taxon>
        <taxon>Trichostrongylidae</taxon>
        <taxon>Haemonchus</taxon>
    </lineage>
</organism>
<dbReference type="STRING" id="6290.A0A0N4W9K0"/>
<reference evidence="11" key="1">
    <citation type="submission" date="2017-02" db="UniProtKB">
        <authorList>
            <consortium name="WormBaseParasite"/>
        </authorList>
    </citation>
    <scope>IDENTIFICATION</scope>
</reference>
<dbReference type="WBParaSite" id="HPLM_0000697801-mRNA-1">
    <property type="protein sequence ID" value="HPLM_0000697801-mRNA-1"/>
    <property type="gene ID" value="HPLM_0000697801"/>
</dbReference>
<evidence type="ECO:0000256" key="1">
    <source>
        <dbReference type="ARBA" id="ARBA00004123"/>
    </source>
</evidence>
<dbReference type="InterPro" id="IPR036249">
    <property type="entry name" value="Thioredoxin-like_sf"/>
</dbReference>
<dbReference type="AlphaFoldDB" id="A0A0N4W9K0"/>
<gene>
    <name evidence="8" type="primary">MED10</name>
    <name evidence="9" type="ORF">HPLM_LOCUS6970</name>
</gene>
<evidence type="ECO:0000256" key="4">
    <source>
        <dbReference type="ARBA" id="ARBA00023015"/>
    </source>
</evidence>
<evidence type="ECO:0000256" key="6">
    <source>
        <dbReference type="ARBA" id="ARBA00023163"/>
    </source>
</evidence>
<evidence type="ECO:0000256" key="5">
    <source>
        <dbReference type="ARBA" id="ARBA00023157"/>
    </source>
</evidence>
<dbReference type="Gene3D" id="3.40.30.10">
    <property type="entry name" value="Glutaredoxin"/>
    <property type="match status" value="1"/>
</dbReference>
<proteinExistence type="inferred from homology"/>